<dbReference type="PANTHER" id="PTHR38686:SF1">
    <property type="entry name" value="APOLIPOPROTEIN N-ACYLTRANSFERASE"/>
    <property type="match status" value="1"/>
</dbReference>
<evidence type="ECO:0000256" key="3">
    <source>
        <dbReference type="ARBA" id="ARBA00022475"/>
    </source>
</evidence>
<keyword evidence="12" id="KW-1185">Reference proteome</keyword>
<dbReference type="PROSITE" id="PS50263">
    <property type="entry name" value="CN_HYDROLASE"/>
    <property type="match status" value="1"/>
</dbReference>
<sequence length="593" mass="68957">MDSFLHRFREFQKTLFFDFFCFLWTGAFAFLAFAPFYLSHLVWIAPFGLFWITHKYSGRYWRLVGYGFLFGVFFYAIAFHWIHHMAMVFGNFPWAVAFIILLLAGVLFGAKFPIFLVSYSFLSRRAGKHSVWVAGVCGMAADMIGYQLFPWYWGNLAAGNIILAQTVEITGVYGLSFLVFVISYTLFETNPLHLLEILKSKDKRSHFIKFWTLPFALLLLFVVVGSTLYLKWKNVTPTKTLEVLVVQPDAPMSIRDERGRSPREVIEDLMDRMDKMVENAVQKAGKNPDLIVLPEAGIPYFSANRELLKIRMGDRIYWPRFDSLMVSFANRYKATVFFNEIDAAYKIKSSGREYLRYFNNNVVYDPNGVRRQAYQKQYLVMFGETMPFEFMYDLSPQTGRFDPGESFDLLHYYSDIPKENPQTVLPVTWEKTEGLDAEFVRNYYSPTHTELKDEGSFLPLICYEVIVPEFVRKFKDSGNPQFIANLTNDKWYGTTTESDQHFELGRLRAIEWRRWLVRSTNSGISGYVDHLGNFIEGKSTSLMKAETSWQQIQVIDSPPGFYILYGNLIPWIMIILTAIYYGNLLLRNKKSEA</sequence>
<dbReference type="GO" id="GO:0016410">
    <property type="term" value="F:N-acyltransferase activity"/>
    <property type="evidence" value="ECO:0007669"/>
    <property type="project" value="UniProtKB-UniRule"/>
</dbReference>
<evidence type="ECO:0000256" key="5">
    <source>
        <dbReference type="ARBA" id="ARBA00022692"/>
    </source>
</evidence>
<evidence type="ECO:0000313" key="12">
    <source>
        <dbReference type="Proteomes" id="UP000232196"/>
    </source>
</evidence>
<name>A0A2M9X8X7_9LEPT</name>
<evidence type="ECO:0000256" key="4">
    <source>
        <dbReference type="ARBA" id="ARBA00022679"/>
    </source>
</evidence>
<dbReference type="OrthoDB" id="9804277at2"/>
<keyword evidence="7 9" id="KW-0472">Membrane</keyword>
<dbReference type="AlphaFoldDB" id="A0A2M9X8X7"/>
<dbReference type="UniPathway" id="UPA00666"/>
<keyword evidence="5 9" id="KW-0812">Transmembrane</keyword>
<organism evidence="11 12">
    <name type="scientific">Leptospira hartskeerlii</name>
    <dbReference type="NCBI Taxonomy" id="2023177"/>
    <lineage>
        <taxon>Bacteria</taxon>
        <taxon>Pseudomonadati</taxon>
        <taxon>Spirochaetota</taxon>
        <taxon>Spirochaetia</taxon>
        <taxon>Leptospirales</taxon>
        <taxon>Leptospiraceae</taxon>
        <taxon>Leptospira</taxon>
    </lineage>
</organism>
<dbReference type="PANTHER" id="PTHR38686">
    <property type="entry name" value="APOLIPOPROTEIN N-ACYLTRANSFERASE"/>
    <property type="match status" value="1"/>
</dbReference>
<proteinExistence type="inferred from homology"/>
<dbReference type="CDD" id="cd07571">
    <property type="entry name" value="ALP_N-acyl_transferase"/>
    <property type="match status" value="1"/>
</dbReference>
<feature type="transmembrane region" description="Helical" evidence="9">
    <location>
        <begin position="15"/>
        <end position="34"/>
    </location>
</feature>
<feature type="transmembrane region" description="Helical" evidence="9">
    <location>
        <begin position="131"/>
        <end position="149"/>
    </location>
</feature>
<comment type="pathway">
    <text evidence="9">Protein modification; lipoprotein biosynthesis (N-acyl transfer).</text>
</comment>
<comment type="similarity">
    <text evidence="2 9">Belongs to the CN hydrolase family. Apolipoprotein N-acyltransferase subfamily.</text>
</comment>
<dbReference type="InterPro" id="IPR045378">
    <property type="entry name" value="LNT_N"/>
</dbReference>
<keyword evidence="4 9" id="KW-0808">Transferase</keyword>
<comment type="subcellular location">
    <subcellularLocation>
        <location evidence="1 9">Cell membrane</location>
        <topology evidence="1 9">Multi-pass membrane protein</topology>
    </subcellularLocation>
</comment>
<accession>A0A2M9X8X7</accession>
<evidence type="ECO:0000259" key="10">
    <source>
        <dbReference type="PROSITE" id="PS50263"/>
    </source>
</evidence>
<dbReference type="Proteomes" id="UP000232196">
    <property type="component" value="Unassembled WGS sequence"/>
</dbReference>
<evidence type="ECO:0000256" key="6">
    <source>
        <dbReference type="ARBA" id="ARBA00022989"/>
    </source>
</evidence>
<evidence type="ECO:0000256" key="1">
    <source>
        <dbReference type="ARBA" id="ARBA00004651"/>
    </source>
</evidence>
<keyword evidence="8 9" id="KW-0012">Acyltransferase</keyword>
<evidence type="ECO:0000313" key="11">
    <source>
        <dbReference type="EMBL" id="PJZ24125.1"/>
    </source>
</evidence>
<dbReference type="InterPro" id="IPR004563">
    <property type="entry name" value="Apolipo_AcylTrfase"/>
</dbReference>
<comment type="caution">
    <text evidence="11">The sequence shown here is derived from an EMBL/GenBank/DDBJ whole genome shotgun (WGS) entry which is preliminary data.</text>
</comment>
<feature type="transmembrane region" description="Helical" evidence="9">
    <location>
        <begin position="94"/>
        <end position="119"/>
    </location>
</feature>
<feature type="transmembrane region" description="Helical" evidence="9">
    <location>
        <begin position="208"/>
        <end position="230"/>
    </location>
</feature>
<keyword evidence="11" id="KW-0449">Lipoprotein</keyword>
<dbReference type="EMBL" id="NPDN01000010">
    <property type="protein sequence ID" value="PJZ24125.1"/>
    <property type="molecule type" value="Genomic_DNA"/>
</dbReference>
<keyword evidence="6 9" id="KW-1133">Transmembrane helix</keyword>
<protein>
    <recommendedName>
        <fullName evidence="9">Apolipoprotein N-acyltransferase</fullName>
        <shortName evidence="9">ALP N-acyltransferase</shortName>
        <ecNumber evidence="9">2.3.1.269</ecNumber>
    </recommendedName>
</protein>
<reference evidence="11 12" key="1">
    <citation type="submission" date="2017-07" db="EMBL/GenBank/DDBJ databases">
        <title>Leptospira spp. isolated from tropical soils.</title>
        <authorList>
            <person name="Thibeaux R."/>
            <person name="Iraola G."/>
            <person name="Ferres I."/>
            <person name="Bierque E."/>
            <person name="Girault D."/>
            <person name="Soupe-Gilbert M.-E."/>
            <person name="Picardeau M."/>
            <person name="Goarant C."/>
        </authorList>
    </citation>
    <scope>NUCLEOTIDE SEQUENCE [LARGE SCALE GENOMIC DNA]</scope>
    <source>
        <strain evidence="11 12">MCA1-C-A1</strain>
    </source>
</reference>
<feature type="domain" description="CN hydrolase" evidence="10">
    <location>
        <begin position="241"/>
        <end position="559"/>
    </location>
</feature>
<comment type="function">
    <text evidence="9">Catalyzes the phospholipid dependent N-acylation of the N-terminal cysteine of apolipoprotein, the last step in lipoprotein maturation.</text>
</comment>
<keyword evidence="3 9" id="KW-1003">Cell membrane</keyword>
<dbReference type="SUPFAM" id="SSF56317">
    <property type="entry name" value="Carbon-nitrogen hydrolase"/>
    <property type="match status" value="1"/>
</dbReference>
<dbReference type="Pfam" id="PF00795">
    <property type="entry name" value="CN_hydrolase"/>
    <property type="match status" value="1"/>
</dbReference>
<evidence type="ECO:0000256" key="2">
    <source>
        <dbReference type="ARBA" id="ARBA00010065"/>
    </source>
</evidence>
<dbReference type="GO" id="GO:0005886">
    <property type="term" value="C:plasma membrane"/>
    <property type="evidence" value="ECO:0007669"/>
    <property type="project" value="UniProtKB-SubCell"/>
</dbReference>
<dbReference type="Gene3D" id="3.60.110.10">
    <property type="entry name" value="Carbon-nitrogen hydrolase"/>
    <property type="match status" value="1"/>
</dbReference>
<evidence type="ECO:0000256" key="8">
    <source>
        <dbReference type="ARBA" id="ARBA00023315"/>
    </source>
</evidence>
<evidence type="ECO:0000256" key="9">
    <source>
        <dbReference type="HAMAP-Rule" id="MF_01148"/>
    </source>
</evidence>
<dbReference type="EC" id="2.3.1.269" evidence="9"/>
<evidence type="ECO:0000256" key="7">
    <source>
        <dbReference type="ARBA" id="ARBA00023136"/>
    </source>
</evidence>
<dbReference type="HAMAP" id="MF_01148">
    <property type="entry name" value="Lnt"/>
    <property type="match status" value="1"/>
</dbReference>
<dbReference type="RefSeq" id="WP_100708043.1">
    <property type="nucleotide sequence ID" value="NZ_NPDL01000001.1"/>
</dbReference>
<feature type="transmembrane region" description="Helical" evidence="9">
    <location>
        <begin position="169"/>
        <end position="187"/>
    </location>
</feature>
<gene>
    <name evidence="9" type="primary">lnt</name>
    <name evidence="11" type="ORF">CH357_17395</name>
</gene>
<dbReference type="GO" id="GO:0042158">
    <property type="term" value="P:lipoprotein biosynthetic process"/>
    <property type="evidence" value="ECO:0007669"/>
    <property type="project" value="UniProtKB-UniRule"/>
</dbReference>
<comment type="catalytic activity">
    <reaction evidence="9">
        <text>N-terminal S-1,2-diacyl-sn-glyceryl-L-cysteinyl-[lipoprotein] + a glycerophospholipid = N-acyl-S-1,2-diacyl-sn-glyceryl-L-cysteinyl-[lipoprotein] + a 2-acyl-sn-glycero-3-phospholipid + H(+)</text>
        <dbReference type="Rhea" id="RHEA:48228"/>
        <dbReference type="Rhea" id="RHEA-COMP:14681"/>
        <dbReference type="Rhea" id="RHEA-COMP:14684"/>
        <dbReference type="ChEBI" id="CHEBI:15378"/>
        <dbReference type="ChEBI" id="CHEBI:136912"/>
        <dbReference type="ChEBI" id="CHEBI:140656"/>
        <dbReference type="ChEBI" id="CHEBI:140657"/>
        <dbReference type="ChEBI" id="CHEBI:140660"/>
        <dbReference type="EC" id="2.3.1.269"/>
    </reaction>
</comment>
<dbReference type="InterPro" id="IPR036526">
    <property type="entry name" value="C-N_Hydrolase_sf"/>
</dbReference>
<feature type="transmembrane region" description="Helical" evidence="9">
    <location>
        <begin position="63"/>
        <end position="82"/>
    </location>
</feature>
<feature type="transmembrane region" description="Helical" evidence="9">
    <location>
        <begin position="560"/>
        <end position="581"/>
    </location>
</feature>
<dbReference type="InterPro" id="IPR003010">
    <property type="entry name" value="C-N_Hydrolase"/>
</dbReference>
<dbReference type="Pfam" id="PF20154">
    <property type="entry name" value="LNT_N"/>
    <property type="match status" value="1"/>
</dbReference>